<dbReference type="CDD" id="cd14014">
    <property type="entry name" value="STKc_PknB_like"/>
    <property type="match status" value="1"/>
</dbReference>
<feature type="domain" description="Protein kinase" evidence="6">
    <location>
        <begin position="59"/>
        <end position="308"/>
    </location>
</feature>
<dbReference type="PANTHER" id="PTHR43289:SF34">
    <property type="entry name" value="SERINE_THREONINE-PROTEIN KINASE YBDM-RELATED"/>
    <property type="match status" value="1"/>
</dbReference>
<dbReference type="PROSITE" id="PS50011">
    <property type="entry name" value="PROTEIN_KINASE_DOM"/>
    <property type="match status" value="1"/>
</dbReference>
<dbReference type="Gene3D" id="3.30.200.20">
    <property type="entry name" value="Phosphorylase Kinase, domain 1"/>
    <property type="match status" value="1"/>
</dbReference>
<dbReference type="SUPFAM" id="SSF56112">
    <property type="entry name" value="Protein kinase-like (PK-like)"/>
    <property type="match status" value="1"/>
</dbReference>
<dbReference type="Gene3D" id="1.10.510.10">
    <property type="entry name" value="Transferase(Phosphotransferase) domain 1"/>
    <property type="match status" value="1"/>
</dbReference>
<evidence type="ECO:0000313" key="8">
    <source>
        <dbReference type="Proteomes" id="UP001501710"/>
    </source>
</evidence>
<keyword evidence="4 5" id="KW-0067">ATP-binding</keyword>
<keyword evidence="8" id="KW-1185">Reference proteome</keyword>
<sequence>MKEDAVPEKRQLNIGGNVHGPVVFGDNNVTHTAPVPAPVDETESVGPLGAEDPARIGPFRLAGWLGEGAMGRVYLGRTGGGRPVAVKVVRPEMARRPGFRERFAREVDAARRVGGFHTAQVVDADPGAAAPWVASAYIKGPSLERTITDHGPLSEGRVRLLGSGLAEGLAAIHDCGLVHRDLKPSNILMAEDGPRVIDFGIARFADGTRLTDPGVLIGTPAYMSPEQASGARVGSASDVFSLGTVLAYASLGANPFGEGGPEEVMARIRAGDADLAGLPSATRQVVAACLAARPGDRPAAHDLVRVFD</sequence>
<dbReference type="InterPro" id="IPR017441">
    <property type="entry name" value="Protein_kinase_ATP_BS"/>
</dbReference>
<comment type="caution">
    <text evidence="7">The sequence shown here is derived from an EMBL/GenBank/DDBJ whole genome shotgun (WGS) entry which is preliminary data.</text>
</comment>
<dbReference type="Proteomes" id="UP001501710">
    <property type="component" value="Unassembled WGS sequence"/>
</dbReference>
<dbReference type="EMBL" id="BAABAS010000006">
    <property type="protein sequence ID" value="GAA4233470.1"/>
    <property type="molecule type" value="Genomic_DNA"/>
</dbReference>
<dbReference type="RefSeq" id="WP_344897895.1">
    <property type="nucleotide sequence ID" value="NZ_BAABAS010000006.1"/>
</dbReference>
<evidence type="ECO:0000256" key="4">
    <source>
        <dbReference type="ARBA" id="ARBA00022840"/>
    </source>
</evidence>
<evidence type="ECO:0000256" key="3">
    <source>
        <dbReference type="ARBA" id="ARBA00022777"/>
    </source>
</evidence>
<dbReference type="PROSITE" id="PS00107">
    <property type="entry name" value="PROTEIN_KINASE_ATP"/>
    <property type="match status" value="1"/>
</dbReference>
<accession>A0ABP8C4Q5</accession>
<dbReference type="Pfam" id="PF00069">
    <property type="entry name" value="Pkinase"/>
    <property type="match status" value="1"/>
</dbReference>
<proteinExistence type="predicted"/>
<keyword evidence="2 5" id="KW-0547">Nucleotide-binding</keyword>
<keyword evidence="1" id="KW-0808">Transferase</keyword>
<evidence type="ECO:0000256" key="2">
    <source>
        <dbReference type="ARBA" id="ARBA00022741"/>
    </source>
</evidence>
<name>A0ABP8C4Q5_9ACTN</name>
<dbReference type="PANTHER" id="PTHR43289">
    <property type="entry name" value="MITOGEN-ACTIVATED PROTEIN KINASE KINASE KINASE 20-RELATED"/>
    <property type="match status" value="1"/>
</dbReference>
<evidence type="ECO:0000259" key="6">
    <source>
        <dbReference type="PROSITE" id="PS50011"/>
    </source>
</evidence>
<evidence type="ECO:0000313" key="7">
    <source>
        <dbReference type="EMBL" id="GAA4233470.1"/>
    </source>
</evidence>
<reference evidence="8" key="1">
    <citation type="journal article" date="2019" name="Int. J. Syst. Evol. Microbiol.">
        <title>The Global Catalogue of Microorganisms (GCM) 10K type strain sequencing project: providing services to taxonomists for standard genome sequencing and annotation.</title>
        <authorList>
            <consortium name="The Broad Institute Genomics Platform"/>
            <consortium name="The Broad Institute Genome Sequencing Center for Infectious Disease"/>
            <person name="Wu L."/>
            <person name="Ma J."/>
        </authorList>
    </citation>
    <scope>NUCLEOTIDE SEQUENCE [LARGE SCALE GENOMIC DNA]</scope>
    <source>
        <strain evidence="8">JCM 17440</strain>
    </source>
</reference>
<gene>
    <name evidence="7" type="ORF">GCM10022254_36050</name>
</gene>
<evidence type="ECO:0000256" key="1">
    <source>
        <dbReference type="ARBA" id="ARBA00022679"/>
    </source>
</evidence>
<dbReference type="InterPro" id="IPR011009">
    <property type="entry name" value="Kinase-like_dom_sf"/>
</dbReference>
<organism evidence="7 8">
    <name type="scientific">Actinomadura meridiana</name>
    <dbReference type="NCBI Taxonomy" id="559626"/>
    <lineage>
        <taxon>Bacteria</taxon>
        <taxon>Bacillati</taxon>
        <taxon>Actinomycetota</taxon>
        <taxon>Actinomycetes</taxon>
        <taxon>Streptosporangiales</taxon>
        <taxon>Thermomonosporaceae</taxon>
        <taxon>Actinomadura</taxon>
    </lineage>
</organism>
<keyword evidence="3" id="KW-0418">Kinase</keyword>
<dbReference type="PROSITE" id="PS00108">
    <property type="entry name" value="PROTEIN_KINASE_ST"/>
    <property type="match status" value="1"/>
</dbReference>
<feature type="binding site" evidence="5">
    <location>
        <position position="87"/>
    </location>
    <ligand>
        <name>ATP</name>
        <dbReference type="ChEBI" id="CHEBI:30616"/>
    </ligand>
</feature>
<dbReference type="SMART" id="SM00220">
    <property type="entry name" value="S_TKc"/>
    <property type="match status" value="1"/>
</dbReference>
<protein>
    <recommendedName>
        <fullName evidence="6">Protein kinase domain-containing protein</fullName>
    </recommendedName>
</protein>
<dbReference type="InterPro" id="IPR008271">
    <property type="entry name" value="Ser/Thr_kinase_AS"/>
</dbReference>
<dbReference type="InterPro" id="IPR000719">
    <property type="entry name" value="Prot_kinase_dom"/>
</dbReference>
<evidence type="ECO:0000256" key="5">
    <source>
        <dbReference type="PROSITE-ProRule" id="PRU10141"/>
    </source>
</evidence>